<evidence type="ECO:0000256" key="1">
    <source>
        <dbReference type="ARBA" id="ARBA00022722"/>
    </source>
</evidence>
<proteinExistence type="predicted"/>
<protein>
    <submittedName>
        <fullName evidence="5">DNA polymerase-3 subunit epsilon</fullName>
    </submittedName>
</protein>
<dbReference type="SMART" id="SM00479">
    <property type="entry name" value="EXOIII"/>
    <property type="match status" value="1"/>
</dbReference>
<keyword evidence="6" id="KW-1185">Reference proteome</keyword>
<dbReference type="GO" id="GO:0008408">
    <property type="term" value="F:3'-5' exonuclease activity"/>
    <property type="evidence" value="ECO:0007669"/>
    <property type="project" value="TreeGrafter"/>
</dbReference>
<dbReference type="CDD" id="cd06127">
    <property type="entry name" value="DEDDh"/>
    <property type="match status" value="1"/>
</dbReference>
<dbReference type="AlphaFoldDB" id="A0A1H2ECP7"/>
<reference evidence="6" key="1">
    <citation type="submission" date="2016-10" db="EMBL/GenBank/DDBJ databases">
        <authorList>
            <person name="Varghese N."/>
            <person name="Submissions S."/>
        </authorList>
    </citation>
    <scope>NUCLEOTIDE SEQUENCE [LARGE SCALE GENOMIC DNA]</scope>
    <source>
        <strain evidence="6">DSM 17875</strain>
    </source>
</reference>
<dbReference type="InterPro" id="IPR036397">
    <property type="entry name" value="RNaseH_sf"/>
</dbReference>
<dbReference type="InterPro" id="IPR012337">
    <property type="entry name" value="RNaseH-like_sf"/>
</dbReference>
<evidence type="ECO:0000313" key="6">
    <source>
        <dbReference type="Proteomes" id="UP000243232"/>
    </source>
</evidence>
<dbReference type="EMBL" id="LT629785">
    <property type="protein sequence ID" value="SDT92881.1"/>
    <property type="molecule type" value="Genomic_DNA"/>
</dbReference>
<dbReference type="STRING" id="364197.SAMN05216296_0649"/>
<keyword evidence="2" id="KW-0378">Hydrolase</keyword>
<evidence type="ECO:0000256" key="2">
    <source>
        <dbReference type="ARBA" id="ARBA00022801"/>
    </source>
</evidence>
<accession>A0A1H2ECP7</accession>
<keyword evidence="1" id="KW-0540">Nuclease</keyword>
<dbReference type="Proteomes" id="UP000243232">
    <property type="component" value="Chromosome I"/>
</dbReference>
<dbReference type="GO" id="GO:0003676">
    <property type="term" value="F:nucleic acid binding"/>
    <property type="evidence" value="ECO:0007669"/>
    <property type="project" value="InterPro"/>
</dbReference>
<dbReference type="GO" id="GO:0006259">
    <property type="term" value="P:DNA metabolic process"/>
    <property type="evidence" value="ECO:0007669"/>
    <property type="project" value="UniProtKB-ARBA"/>
</dbReference>
<evidence type="ECO:0000256" key="3">
    <source>
        <dbReference type="ARBA" id="ARBA00022839"/>
    </source>
</evidence>
<dbReference type="Gene3D" id="3.30.420.10">
    <property type="entry name" value="Ribonuclease H-like superfamily/Ribonuclease H"/>
    <property type="match status" value="1"/>
</dbReference>
<dbReference type="RefSeq" id="WP_090193068.1">
    <property type="nucleotide sequence ID" value="NZ_LT629785.1"/>
</dbReference>
<dbReference type="OrthoDB" id="5497329at2"/>
<evidence type="ECO:0000313" key="5">
    <source>
        <dbReference type="EMBL" id="SDT92881.1"/>
    </source>
</evidence>
<sequence>MKRLLGWLGRSQAAEVTEAQQARLDALPTPMAPDQRPLQEQRLVVLDLETTGLNTNRDHVLSIGAWVIEDGCIDLGTRYESTLQGDHKVSESILIHGLAPSTIAAGLEPAEALLDFLDFLGDSPVIGYHAPFDQRMLARSLKSNLGYELRHRFFDLAEVAPMLCPQARIYKGGLDAWVEYFSLEVLERHSASADALVTAELALILFSKARQQGINSLAALDEQLGSWRRRQTAHSL</sequence>
<dbReference type="Pfam" id="PF00929">
    <property type="entry name" value="RNase_T"/>
    <property type="match status" value="1"/>
</dbReference>
<dbReference type="PANTHER" id="PTHR30231">
    <property type="entry name" value="DNA POLYMERASE III SUBUNIT EPSILON"/>
    <property type="match status" value="1"/>
</dbReference>
<dbReference type="PANTHER" id="PTHR30231:SF4">
    <property type="entry name" value="PROTEIN NEN2"/>
    <property type="match status" value="1"/>
</dbReference>
<keyword evidence="3" id="KW-0269">Exonuclease</keyword>
<feature type="domain" description="Exonuclease" evidence="4">
    <location>
        <begin position="42"/>
        <end position="211"/>
    </location>
</feature>
<gene>
    <name evidence="5" type="ORF">SAMN05216296_0649</name>
</gene>
<dbReference type="SUPFAM" id="SSF53098">
    <property type="entry name" value="Ribonuclease H-like"/>
    <property type="match status" value="1"/>
</dbReference>
<dbReference type="InterPro" id="IPR013520">
    <property type="entry name" value="Ribonucl_H"/>
</dbReference>
<organism evidence="5 6">
    <name type="scientific">Pseudomonas pohangensis</name>
    <dbReference type="NCBI Taxonomy" id="364197"/>
    <lineage>
        <taxon>Bacteria</taxon>
        <taxon>Pseudomonadati</taxon>
        <taxon>Pseudomonadota</taxon>
        <taxon>Gammaproteobacteria</taxon>
        <taxon>Pseudomonadales</taxon>
        <taxon>Pseudomonadaceae</taxon>
        <taxon>Pseudomonas</taxon>
    </lineage>
</organism>
<dbReference type="GO" id="GO:0005829">
    <property type="term" value="C:cytosol"/>
    <property type="evidence" value="ECO:0007669"/>
    <property type="project" value="TreeGrafter"/>
</dbReference>
<evidence type="ECO:0000259" key="4">
    <source>
        <dbReference type="SMART" id="SM00479"/>
    </source>
</evidence>
<name>A0A1H2ECP7_9PSED</name>